<dbReference type="Pfam" id="PF00571">
    <property type="entry name" value="CBS"/>
    <property type="match status" value="2"/>
</dbReference>
<comment type="caution">
    <text evidence="2">The sequence shown here is derived from an EMBL/GenBank/DDBJ whole genome shotgun (WGS) entry which is preliminary data.</text>
</comment>
<accession>A0A3D8VFI2</accession>
<dbReference type="RefSeq" id="WP_115841558.1">
    <property type="nucleotide sequence ID" value="NZ_CP046603.1"/>
</dbReference>
<dbReference type="AlphaFoldDB" id="A0A3D8VFI2"/>
<dbReference type="InterPro" id="IPR000644">
    <property type="entry name" value="CBS_dom"/>
</dbReference>
<dbReference type="CDD" id="cd04622">
    <property type="entry name" value="CBS_pair_HRP1_like"/>
    <property type="match status" value="1"/>
</dbReference>
<sequence length="137" mass="15139">MKVAEIMNTDVFLTAPNRSIREAAETMQRMDVGSLPVGDGDRLIGMVTDRDIAIRAVARGLNADTPVREVMTQEIRYCFDDQDVDDVARNMADLQVRRLPVINRDKRLVGFVSLADFAHGADNGATEELVRGVATPH</sequence>
<keyword evidence="1" id="KW-0129">CBS domain</keyword>
<dbReference type="InterPro" id="IPR046342">
    <property type="entry name" value="CBS_dom_sf"/>
</dbReference>
<dbReference type="PANTHER" id="PTHR43080">
    <property type="entry name" value="CBS DOMAIN-CONTAINING PROTEIN CBSX3, MITOCHONDRIAL"/>
    <property type="match status" value="1"/>
</dbReference>
<dbReference type="Gene3D" id="3.10.580.10">
    <property type="entry name" value="CBS-domain"/>
    <property type="match status" value="1"/>
</dbReference>
<organism evidence="2 3">
    <name type="scientific">Lysobacter soli</name>
    <dbReference type="NCBI Taxonomy" id="453783"/>
    <lineage>
        <taxon>Bacteria</taxon>
        <taxon>Pseudomonadati</taxon>
        <taxon>Pseudomonadota</taxon>
        <taxon>Gammaproteobacteria</taxon>
        <taxon>Lysobacterales</taxon>
        <taxon>Lysobacteraceae</taxon>
        <taxon>Lysobacter</taxon>
    </lineage>
</organism>
<dbReference type="SMART" id="SM00116">
    <property type="entry name" value="CBS"/>
    <property type="match status" value="2"/>
</dbReference>
<dbReference type="OrthoDB" id="9794094at2"/>
<dbReference type="PROSITE" id="PS51371">
    <property type="entry name" value="CBS"/>
    <property type="match status" value="2"/>
</dbReference>
<proteinExistence type="predicted"/>
<keyword evidence="3" id="KW-1185">Reference proteome</keyword>
<dbReference type="EMBL" id="QTJR01000003">
    <property type="protein sequence ID" value="RDY68133.1"/>
    <property type="molecule type" value="Genomic_DNA"/>
</dbReference>
<reference evidence="2 3" key="1">
    <citation type="submission" date="2018-08" db="EMBL/GenBank/DDBJ databases">
        <title>Lysobacter soli KCTC 22011, whole genome shotgun sequence.</title>
        <authorList>
            <person name="Zhang X."/>
            <person name="Feng G."/>
            <person name="Zhu H."/>
        </authorList>
    </citation>
    <scope>NUCLEOTIDE SEQUENCE [LARGE SCALE GENOMIC DNA]</scope>
    <source>
        <strain evidence="2 3">KCTC 22011</strain>
    </source>
</reference>
<dbReference type="Proteomes" id="UP000256829">
    <property type="component" value="Unassembled WGS sequence"/>
</dbReference>
<dbReference type="InterPro" id="IPR051257">
    <property type="entry name" value="Diverse_CBS-Domain"/>
</dbReference>
<dbReference type="SUPFAM" id="SSF54631">
    <property type="entry name" value="CBS-domain pair"/>
    <property type="match status" value="1"/>
</dbReference>
<name>A0A3D8VFI2_9GAMM</name>
<evidence type="ECO:0000313" key="2">
    <source>
        <dbReference type="EMBL" id="RDY68133.1"/>
    </source>
</evidence>
<protein>
    <submittedName>
        <fullName evidence="2">CBS domain-containing protein</fullName>
    </submittedName>
</protein>
<evidence type="ECO:0000313" key="3">
    <source>
        <dbReference type="Proteomes" id="UP000256829"/>
    </source>
</evidence>
<gene>
    <name evidence="2" type="ORF">DX912_05855</name>
</gene>
<dbReference type="PANTHER" id="PTHR43080:SF2">
    <property type="entry name" value="CBS DOMAIN-CONTAINING PROTEIN"/>
    <property type="match status" value="1"/>
</dbReference>
<evidence type="ECO:0000256" key="1">
    <source>
        <dbReference type="ARBA" id="ARBA00023122"/>
    </source>
</evidence>